<dbReference type="Proteomes" id="UP000828390">
    <property type="component" value="Unassembled WGS sequence"/>
</dbReference>
<keyword evidence="2" id="KW-1185">Reference proteome</keyword>
<evidence type="ECO:0000313" key="2">
    <source>
        <dbReference type="Proteomes" id="UP000828390"/>
    </source>
</evidence>
<proteinExistence type="predicted"/>
<dbReference type="AlphaFoldDB" id="A0A9D4H4X6"/>
<organism evidence="1 2">
    <name type="scientific">Dreissena polymorpha</name>
    <name type="common">Zebra mussel</name>
    <name type="synonym">Mytilus polymorpha</name>
    <dbReference type="NCBI Taxonomy" id="45954"/>
    <lineage>
        <taxon>Eukaryota</taxon>
        <taxon>Metazoa</taxon>
        <taxon>Spiralia</taxon>
        <taxon>Lophotrochozoa</taxon>
        <taxon>Mollusca</taxon>
        <taxon>Bivalvia</taxon>
        <taxon>Autobranchia</taxon>
        <taxon>Heteroconchia</taxon>
        <taxon>Euheterodonta</taxon>
        <taxon>Imparidentia</taxon>
        <taxon>Neoheterodontei</taxon>
        <taxon>Myida</taxon>
        <taxon>Dreissenoidea</taxon>
        <taxon>Dreissenidae</taxon>
        <taxon>Dreissena</taxon>
    </lineage>
</organism>
<evidence type="ECO:0000313" key="1">
    <source>
        <dbReference type="EMBL" id="KAH3827054.1"/>
    </source>
</evidence>
<sequence>MTDFHSYLTKTPCYKLNANGMFINSIKVLVYYKGVRVHIITRTGTVQGSGTVQRSGTILV</sequence>
<accession>A0A9D4H4X6</accession>
<name>A0A9D4H4X6_DREPO</name>
<reference evidence="1" key="2">
    <citation type="submission" date="2020-11" db="EMBL/GenBank/DDBJ databases">
        <authorList>
            <person name="McCartney M.A."/>
            <person name="Auch B."/>
            <person name="Kono T."/>
            <person name="Mallez S."/>
            <person name="Becker A."/>
            <person name="Gohl D.M."/>
            <person name="Silverstein K.A.T."/>
            <person name="Koren S."/>
            <person name="Bechman K.B."/>
            <person name="Herman A."/>
            <person name="Abrahante J.E."/>
            <person name="Garbe J."/>
        </authorList>
    </citation>
    <scope>NUCLEOTIDE SEQUENCE</scope>
    <source>
        <strain evidence="1">Duluth1</strain>
        <tissue evidence="1">Whole animal</tissue>
    </source>
</reference>
<reference evidence="1" key="1">
    <citation type="journal article" date="2019" name="bioRxiv">
        <title>The Genome of the Zebra Mussel, Dreissena polymorpha: A Resource for Invasive Species Research.</title>
        <authorList>
            <person name="McCartney M.A."/>
            <person name="Auch B."/>
            <person name="Kono T."/>
            <person name="Mallez S."/>
            <person name="Zhang Y."/>
            <person name="Obille A."/>
            <person name="Becker A."/>
            <person name="Abrahante J.E."/>
            <person name="Garbe J."/>
            <person name="Badalamenti J.P."/>
            <person name="Herman A."/>
            <person name="Mangelson H."/>
            <person name="Liachko I."/>
            <person name="Sullivan S."/>
            <person name="Sone E.D."/>
            <person name="Koren S."/>
            <person name="Silverstein K.A.T."/>
            <person name="Beckman K.B."/>
            <person name="Gohl D.M."/>
        </authorList>
    </citation>
    <scope>NUCLEOTIDE SEQUENCE</scope>
    <source>
        <strain evidence="1">Duluth1</strain>
        <tissue evidence="1">Whole animal</tissue>
    </source>
</reference>
<dbReference type="EMBL" id="JAIWYP010000005">
    <property type="protein sequence ID" value="KAH3827054.1"/>
    <property type="molecule type" value="Genomic_DNA"/>
</dbReference>
<comment type="caution">
    <text evidence="1">The sequence shown here is derived from an EMBL/GenBank/DDBJ whole genome shotgun (WGS) entry which is preliminary data.</text>
</comment>
<protein>
    <submittedName>
        <fullName evidence="1">Uncharacterized protein</fullName>
    </submittedName>
</protein>
<gene>
    <name evidence="1" type="ORF">DPMN_128983</name>
</gene>